<evidence type="ECO:0000313" key="2">
    <source>
        <dbReference type="Proteomes" id="UP000241788"/>
    </source>
</evidence>
<accession>A0A1N6NKK4</accession>
<protein>
    <submittedName>
        <fullName evidence="1">Uncharacterized protein</fullName>
    </submittedName>
</protein>
<name>A0A1N6NKK4_9GAMM</name>
<keyword evidence="2" id="KW-1185">Reference proteome</keyword>
<dbReference type="Proteomes" id="UP000241788">
    <property type="component" value="Unassembled WGS sequence"/>
</dbReference>
<dbReference type="AlphaFoldDB" id="A0A1N6NKK4"/>
<evidence type="ECO:0000313" key="1">
    <source>
        <dbReference type="EMBL" id="SIP92625.1"/>
    </source>
</evidence>
<dbReference type="STRING" id="1604334.SAMN05421546_0295"/>
<gene>
    <name evidence="1" type="ORF">SAMN05421546_0295</name>
</gene>
<sequence length="96" mass="10036">MVAGGSACVALAVTLLINLGLKPGDDRAAPAIATTRAPTSTIPAVSNTPSESLHHIDRELQLAYARNADDAELASLWAVRRGLIHSRTDNVQPLGI</sequence>
<organism evidence="1 2">
    <name type="scientific">Solilutibacter tolerans</name>
    <dbReference type="NCBI Taxonomy" id="1604334"/>
    <lineage>
        <taxon>Bacteria</taxon>
        <taxon>Pseudomonadati</taxon>
        <taxon>Pseudomonadota</taxon>
        <taxon>Gammaproteobacteria</taxon>
        <taxon>Lysobacterales</taxon>
        <taxon>Lysobacteraceae</taxon>
        <taxon>Solilutibacter</taxon>
    </lineage>
</organism>
<dbReference type="EMBL" id="FTLW01000001">
    <property type="protein sequence ID" value="SIP92625.1"/>
    <property type="molecule type" value="Genomic_DNA"/>
</dbReference>
<reference evidence="2" key="1">
    <citation type="submission" date="2017-01" db="EMBL/GenBank/DDBJ databases">
        <authorList>
            <person name="Varghese N."/>
            <person name="Submissions S."/>
        </authorList>
    </citation>
    <scope>NUCLEOTIDE SEQUENCE [LARGE SCALE GENOMIC DNA]</scope>
    <source>
        <strain evidence="2">UM1</strain>
    </source>
</reference>
<proteinExistence type="predicted"/>